<name>A0AA49X365_9VIRU</name>
<evidence type="ECO:0000313" key="2">
    <source>
        <dbReference type="EMBL" id="WLJ25664.1"/>
    </source>
</evidence>
<evidence type="ECO:0000259" key="1">
    <source>
        <dbReference type="Pfam" id="PF04233"/>
    </source>
</evidence>
<dbReference type="NCBIfam" id="TIGR01641">
    <property type="entry name" value="phageSPP1_gp7"/>
    <property type="match status" value="1"/>
</dbReference>
<feature type="domain" description="Phage head morphogenesis" evidence="1">
    <location>
        <begin position="194"/>
        <end position="294"/>
    </location>
</feature>
<organism evidence="2">
    <name type="scientific">Staphylococcus phage HS06</name>
    <dbReference type="NCBI Taxonomy" id="3056400"/>
    <lineage>
        <taxon>Viruses</taxon>
    </lineage>
</organism>
<protein>
    <submittedName>
        <fullName evidence="2">Minor capsid protein</fullName>
    </submittedName>
</protein>
<dbReference type="EMBL" id="OQ890314">
    <property type="protein sequence ID" value="WLJ25664.1"/>
    <property type="molecule type" value="Genomic_DNA"/>
</dbReference>
<sequence length="321" mass="37014">MLKSDAQWWELAQKGIVQEVKRDKAAIKDIEMLLMTMIKEIEKEIMSFYAKYANHEGLNIKEAKKKVDNFDVEAFKNKAKQYVETKDFSDKANKELKKYNTKMYVSREELLKGQLNGLIDYFTAETENKLSDYMHDAVEREIKRQAGILGDNVEITPQKVTSIVNADFGNTTWSKRLWSNMDELRDDVQRIASHVVLRGRHPNEFVSELRKKHDVATSDAKRLLITEAARVQTLAQKEYYTATLGEDARYQFVAKVDERTSKTCLSHNGNIYKVKDMTPGLNAPPLHPHCRSSTIPFAPTRRKDFINSRKGRYTGAKVTIK</sequence>
<proteinExistence type="predicted"/>
<reference evidence="2" key="1">
    <citation type="submission" date="2023-04" db="EMBL/GenBank/DDBJ databases">
        <title>The human skin virome in hidradenitis suppurativa patients.</title>
        <authorList>
            <person name="Jansen D."/>
        </authorList>
    </citation>
    <scope>NUCLEOTIDE SEQUENCE</scope>
    <source>
        <strain evidence="2">VC3_JansenPhageC</strain>
    </source>
</reference>
<dbReference type="Pfam" id="PF04233">
    <property type="entry name" value="Phage_Mu_F"/>
    <property type="match status" value="1"/>
</dbReference>
<dbReference type="InterPro" id="IPR006528">
    <property type="entry name" value="Phage_head_morphogenesis_dom"/>
</dbReference>
<accession>A0AA49X365</accession>